<evidence type="ECO:0000313" key="2">
    <source>
        <dbReference type="EMBL" id="KIK15770.1"/>
    </source>
</evidence>
<keyword evidence="3" id="KW-1185">Reference proteome</keyword>
<evidence type="ECO:0000256" key="1">
    <source>
        <dbReference type="SAM" id="Phobius"/>
    </source>
</evidence>
<keyword evidence="1" id="KW-0472">Membrane</keyword>
<sequence length="110" mass="12647">MGTMNGSIQSMSCLGRQCLRLLISASIHITHYVYPKSEMIPRHSLKCPGRGMNRWIRIWVVLLASLDAYFRIVFRYGGLILLNMQRPRRAPRSKPRPVSPSTLELFIFTA</sequence>
<feature type="transmembrane region" description="Helical" evidence="1">
    <location>
        <begin position="55"/>
        <end position="82"/>
    </location>
</feature>
<gene>
    <name evidence="2" type="ORF">PISMIDRAFT_289434</name>
</gene>
<protein>
    <submittedName>
        <fullName evidence="2">Uncharacterized protein</fullName>
    </submittedName>
</protein>
<dbReference type="AlphaFoldDB" id="A0A0C9XTS6"/>
<keyword evidence="1" id="KW-0812">Transmembrane</keyword>
<dbReference type="EMBL" id="KN833878">
    <property type="protein sequence ID" value="KIK15770.1"/>
    <property type="molecule type" value="Genomic_DNA"/>
</dbReference>
<reference evidence="3" key="2">
    <citation type="submission" date="2015-01" db="EMBL/GenBank/DDBJ databases">
        <title>Evolutionary Origins and Diversification of the Mycorrhizal Mutualists.</title>
        <authorList>
            <consortium name="DOE Joint Genome Institute"/>
            <consortium name="Mycorrhizal Genomics Consortium"/>
            <person name="Kohler A."/>
            <person name="Kuo A."/>
            <person name="Nagy L.G."/>
            <person name="Floudas D."/>
            <person name="Copeland A."/>
            <person name="Barry K.W."/>
            <person name="Cichocki N."/>
            <person name="Veneault-Fourrey C."/>
            <person name="LaButti K."/>
            <person name="Lindquist E.A."/>
            <person name="Lipzen A."/>
            <person name="Lundell T."/>
            <person name="Morin E."/>
            <person name="Murat C."/>
            <person name="Riley R."/>
            <person name="Ohm R."/>
            <person name="Sun H."/>
            <person name="Tunlid A."/>
            <person name="Henrissat B."/>
            <person name="Grigoriev I.V."/>
            <person name="Hibbett D.S."/>
            <person name="Martin F."/>
        </authorList>
    </citation>
    <scope>NUCLEOTIDE SEQUENCE [LARGE SCALE GENOMIC DNA]</scope>
    <source>
        <strain evidence="3">441</strain>
    </source>
</reference>
<reference evidence="2 3" key="1">
    <citation type="submission" date="2014-04" db="EMBL/GenBank/DDBJ databases">
        <authorList>
            <consortium name="DOE Joint Genome Institute"/>
            <person name="Kuo A."/>
            <person name="Kohler A."/>
            <person name="Costa M.D."/>
            <person name="Nagy L.G."/>
            <person name="Floudas D."/>
            <person name="Copeland A."/>
            <person name="Barry K.W."/>
            <person name="Cichocki N."/>
            <person name="Veneault-Fourrey C."/>
            <person name="LaButti K."/>
            <person name="Lindquist E.A."/>
            <person name="Lipzen A."/>
            <person name="Lundell T."/>
            <person name="Morin E."/>
            <person name="Murat C."/>
            <person name="Sun H."/>
            <person name="Tunlid A."/>
            <person name="Henrissat B."/>
            <person name="Grigoriev I.V."/>
            <person name="Hibbett D.S."/>
            <person name="Martin F."/>
            <person name="Nordberg H.P."/>
            <person name="Cantor M.N."/>
            <person name="Hua S.X."/>
        </authorList>
    </citation>
    <scope>NUCLEOTIDE SEQUENCE [LARGE SCALE GENOMIC DNA]</scope>
    <source>
        <strain evidence="2 3">441</strain>
    </source>
</reference>
<evidence type="ECO:0000313" key="3">
    <source>
        <dbReference type="Proteomes" id="UP000054018"/>
    </source>
</evidence>
<accession>A0A0C9XTS6</accession>
<dbReference type="Proteomes" id="UP000054018">
    <property type="component" value="Unassembled WGS sequence"/>
</dbReference>
<dbReference type="HOGENOM" id="CLU_2172038_0_0_1"/>
<proteinExistence type="predicted"/>
<organism evidence="2 3">
    <name type="scientific">Pisolithus microcarpus 441</name>
    <dbReference type="NCBI Taxonomy" id="765257"/>
    <lineage>
        <taxon>Eukaryota</taxon>
        <taxon>Fungi</taxon>
        <taxon>Dikarya</taxon>
        <taxon>Basidiomycota</taxon>
        <taxon>Agaricomycotina</taxon>
        <taxon>Agaricomycetes</taxon>
        <taxon>Agaricomycetidae</taxon>
        <taxon>Boletales</taxon>
        <taxon>Sclerodermatineae</taxon>
        <taxon>Pisolithaceae</taxon>
        <taxon>Pisolithus</taxon>
    </lineage>
</organism>
<keyword evidence="1" id="KW-1133">Transmembrane helix</keyword>
<name>A0A0C9XTS6_9AGAM</name>